<evidence type="ECO:0000313" key="2">
    <source>
        <dbReference type="Proteomes" id="UP000263486"/>
    </source>
</evidence>
<name>A0ABX9KFK3_9FUSO</name>
<keyword evidence="2" id="KW-1185">Reference proteome</keyword>
<comment type="caution">
    <text evidence="1">The sequence shown here is derived from an EMBL/GenBank/DDBJ whole genome shotgun (WGS) entry which is preliminary data.</text>
</comment>
<accession>A0ABX9KFK3</accession>
<evidence type="ECO:0000313" key="1">
    <source>
        <dbReference type="EMBL" id="REI40118.1"/>
    </source>
</evidence>
<gene>
    <name evidence="1" type="ORF">DYH56_12285</name>
</gene>
<sequence length="623" mass="73727">MSKEVNMGLIDEFNLNKTGSLLTDLTKVDIKMSQLPEIEVREVVIKETGNFLDLKENIINIPIEMIVFPFFTPQKQNKKINFKYSFEDLGVTMFCTLVAKNSEDKIYQPSIFEEKIYTYLISLYELKKETNDTDEYIKFEISDFIVNFLGNKMNRNYYTKVAQALKNLKSTEYQFEVSNHSKLGNYQFEDEEFKLLTYQKLKVGTKVYYKVTLNKNIRNKIKDKRYIKYNSKALIEIMEKDPIAARIYKYISKIRYSKQEDSINIRTLAAIIPLKMEQETERVNKTGEKRIYVLSRVKQVLKRIEKAFSLLEELGYMDYFNSEFIAEEDSYYINYRFNQDKDGTCHISSYLNGQEKQVEYKGKWDAVNAAKKAKKEKSFITKEIIKDKIKEIEIRDDNEIMDAEIVTGKADKNKTNEINLSEDVKERLKDFSEELQSRIIKCKRNIFVSRAWNKRVDNKFKKIIREDGEEVAIDILNLLYKRLNSEIKSTLVQYINGILRNLRKMDRNARKSNKNNLTLFNQVTREKPLKSKKQLKKARKHLKNPEITSIKDVIEDLPKNDIMQDYHGLDEFEKLIIEEKALELCSQYEDIPKEFLYNLRKVSKRVYFITLKKYIGIALKDGK</sequence>
<dbReference type="EMBL" id="QUAJ01000024">
    <property type="protein sequence ID" value="REI40118.1"/>
    <property type="molecule type" value="Genomic_DNA"/>
</dbReference>
<proteinExistence type="predicted"/>
<reference evidence="1 2" key="1">
    <citation type="submission" date="2018-08" db="EMBL/GenBank/DDBJ databases">
        <title>Draft genome sequence of Psychrilyobacter sp. strain SD5 isolated from Black Sea water.</title>
        <authorList>
            <person name="Yadav S."/>
            <person name="Villanueva L."/>
            <person name="Damste J.S.S."/>
        </authorList>
    </citation>
    <scope>NUCLEOTIDE SEQUENCE [LARGE SCALE GENOMIC DNA]</scope>
    <source>
        <strain evidence="1 2">SD5</strain>
    </source>
</reference>
<dbReference type="RefSeq" id="WP_114643167.1">
    <property type="nucleotide sequence ID" value="NZ_JAACIO010000029.1"/>
</dbReference>
<dbReference type="Proteomes" id="UP000263486">
    <property type="component" value="Unassembled WGS sequence"/>
</dbReference>
<protein>
    <submittedName>
        <fullName evidence="1">Chromosomal replication initiator DnaA</fullName>
    </submittedName>
</protein>
<organism evidence="1 2">
    <name type="scientific">Psychrilyobacter piezotolerans</name>
    <dbReference type="NCBI Taxonomy" id="2293438"/>
    <lineage>
        <taxon>Bacteria</taxon>
        <taxon>Fusobacteriati</taxon>
        <taxon>Fusobacteriota</taxon>
        <taxon>Fusobacteriia</taxon>
        <taxon>Fusobacteriales</taxon>
        <taxon>Fusobacteriaceae</taxon>
        <taxon>Psychrilyobacter</taxon>
    </lineage>
</organism>